<feature type="region of interest" description="Disordered" evidence="1">
    <location>
        <begin position="58"/>
        <end position="80"/>
    </location>
</feature>
<accession>Q60BQ4</accession>
<protein>
    <submittedName>
        <fullName evidence="2">Uncharacterized protein</fullName>
    </submittedName>
</protein>
<gene>
    <name evidence="2" type="ordered locus">MCA0411</name>
</gene>
<dbReference type="Proteomes" id="UP000006821">
    <property type="component" value="Chromosome"/>
</dbReference>
<dbReference type="AlphaFoldDB" id="Q60BQ4"/>
<dbReference type="KEGG" id="mca:MCA0411"/>
<evidence type="ECO:0000313" key="3">
    <source>
        <dbReference type="Proteomes" id="UP000006821"/>
    </source>
</evidence>
<evidence type="ECO:0000313" key="2">
    <source>
        <dbReference type="EMBL" id="AAU90429.1"/>
    </source>
</evidence>
<dbReference type="STRING" id="243233.MCA0411"/>
<name>Q60BQ4_METCA</name>
<reference evidence="2 3" key="1">
    <citation type="journal article" date="2004" name="PLoS Biol.">
        <title>Genomic insights into methanotrophy: the complete genome sequence of Methylococcus capsulatus (Bath).</title>
        <authorList>
            <person name="Ward N.L."/>
            <person name="Larsen O."/>
            <person name="Sakwa J."/>
            <person name="Bruseth L."/>
            <person name="Khouri H.M."/>
            <person name="Durkin A.S."/>
            <person name="Dimitrov G."/>
            <person name="Jiang L."/>
            <person name="Scanlan D."/>
            <person name="Kang K.H."/>
            <person name="Lewis M.R."/>
            <person name="Nelson K.E."/>
            <person name="Methe B.A."/>
            <person name="Wu M."/>
            <person name="Heidelberg J.F."/>
            <person name="Paulsen I.T."/>
            <person name="Fouts D.E."/>
            <person name="Ravel J."/>
            <person name="Tettelin H."/>
            <person name="Ren Q."/>
            <person name="Read T.D."/>
            <person name="DeBoy R.T."/>
            <person name="Seshadri R."/>
            <person name="Salzberg S.L."/>
            <person name="Jensen H.B."/>
            <person name="Birkeland N.K."/>
            <person name="Nelson W.C."/>
            <person name="Dodson R.J."/>
            <person name="Grindhaug S.H."/>
            <person name="Holt I.E."/>
            <person name="Eidhammer I."/>
            <person name="Jonasen I."/>
            <person name="Vanaken S."/>
            <person name="Utterback T.R."/>
            <person name="Feldblyum T.V."/>
            <person name="Fraser C.M."/>
            <person name="Lillehaug J.R."/>
            <person name="Eisen J.A."/>
        </authorList>
    </citation>
    <scope>NUCLEOTIDE SEQUENCE [LARGE SCALE GENOMIC DNA]</scope>
    <source>
        <strain evidence="3">ATCC 33009 / NCIMB 11132 / Bath</strain>
    </source>
</reference>
<organism evidence="2 3">
    <name type="scientific">Methylococcus capsulatus (strain ATCC 33009 / NCIMB 11132 / Bath)</name>
    <dbReference type="NCBI Taxonomy" id="243233"/>
    <lineage>
        <taxon>Bacteria</taxon>
        <taxon>Pseudomonadati</taxon>
        <taxon>Pseudomonadota</taxon>
        <taxon>Gammaproteobacteria</taxon>
        <taxon>Methylococcales</taxon>
        <taxon>Methylococcaceae</taxon>
        <taxon>Methylococcus</taxon>
    </lineage>
</organism>
<dbReference type="EMBL" id="AE017282">
    <property type="protein sequence ID" value="AAU90429.1"/>
    <property type="molecule type" value="Genomic_DNA"/>
</dbReference>
<dbReference type="HOGENOM" id="CLU_2330505_0_0_6"/>
<proteinExistence type="predicted"/>
<evidence type="ECO:0000256" key="1">
    <source>
        <dbReference type="SAM" id="MobiDB-lite"/>
    </source>
</evidence>
<sequence>MMVNPVTLWAKTGDSWLQRLEPKERDMLRKLGTDTLLEVMNKARFEVVTRQIRAQGAKSADLPHSCGPARRGGVTASSDSPGVRRALCVACMLLRRMA</sequence>